<dbReference type="RefSeq" id="WP_346785499.1">
    <property type="nucleotide sequence ID" value="NZ_JBDLBR010000004.1"/>
</dbReference>
<proteinExistence type="predicted"/>
<feature type="chain" id="PRO_5046395714" evidence="2">
    <location>
        <begin position="21"/>
        <end position="175"/>
    </location>
</feature>
<dbReference type="SUPFAM" id="SSF50630">
    <property type="entry name" value="Acid proteases"/>
    <property type="match status" value="1"/>
</dbReference>
<dbReference type="Gene3D" id="2.40.70.10">
    <property type="entry name" value="Acid Proteases"/>
    <property type="match status" value="1"/>
</dbReference>
<dbReference type="InterPro" id="IPR011969">
    <property type="entry name" value="Clan_AA_Asp_peptidase_C"/>
</dbReference>
<dbReference type="InterPro" id="IPR021109">
    <property type="entry name" value="Peptidase_aspartic_dom_sf"/>
</dbReference>
<dbReference type="Pfam" id="PF13975">
    <property type="entry name" value="gag-asp_proteas"/>
    <property type="match status" value="1"/>
</dbReference>
<evidence type="ECO:0000256" key="2">
    <source>
        <dbReference type="SAM" id="SignalP"/>
    </source>
</evidence>
<dbReference type="Proteomes" id="UP001484535">
    <property type="component" value="Unassembled WGS sequence"/>
</dbReference>
<keyword evidence="2" id="KW-0732">Signal</keyword>
<accession>A0ABV0CYW6</accession>
<evidence type="ECO:0000313" key="4">
    <source>
        <dbReference type="EMBL" id="MEN7538043.1"/>
    </source>
</evidence>
<dbReference type="CDD" id="cd05483">
    <property type="entry name" value="retropepsin_like_bacteria"/>
    <property type="match status" value="1"/>
</dbReference>
<comment type="caution">
    <text evidence="4">The sequence shown here is derived from an EMBL/GenBank/DDBJ whole genome shotgun (WGS) entry which is preliminary data.</text>
</comment>
<organism evidence="4 5">
    <name type="scientific">Aurantiacibacter flavus</name>
    <dbReference type="NCBI Taxonomy" id="3145232"/>
    <lineage>
        <taxon>Bacteria</taxon>
        <taxon>Pseudomonadati</taxon>
        <taxon>Pseudomonadota</taxon>
        <taxon>Alphaproteobacteria</taxon>
        <taxon>Sphingomonadales</taxon>
        <taxon>Erythrobacteraceae</taxon>
        <taxon>Aurantiacibacter</taxon>
    </lineage>
</organism>
<keyword evidence="5" id="KW-1185">Reference proteome</keyword>
<dbReference type="NCBIfam" id="TIGR02281">
    <property type="entry name" value="clan_AA_DTGA"/>
    <property type="match status" value="1"/>
</dbReference>
<evidence type="ECO:0000259" key="3">
    <source>
        <dbReference type="PROSITE" id="PS50175"/>
    </source>
</evidence>
<gene>
    <name evidence="4" type="ORF">ABDJ38_12745</name>
</gene>
<evidence type="ECO:0000256" key="1">
    <source>
        <dbReference type="ARBA" id="ARBA00022801"/>
    </source>
</evidence>
<dbReference type="InterPro" id="IPR001995">
    <property type="entry name" value="Peptidase_A2_cat"/>
</dbReference>
<feature type="domain" description="Peptidase A2" evidence="3">
    <location>
        <begin position="74"/>
        <end position="150"/>
    </location>
</feature>
<keyword evidence="1" id="KW-0378">Hydrolase</keyword>
<reference evidence="4 5" key="1">
    <citation type="submission" date="2024-05" db="EMBL/GenBank/DDBJ databases">
        <authorList>
            <person name="Park S."/>
        </authorList>
    </citation>
    <scope>NUCLEOTIDE SEQUENCE [LARGE SCALE GENOMIC DNA]</scope>
    <source>
        <strain evidence="4 5">DGU5</strain>
    </source>
</reference>
<dbReference type="EMBL" id="JBDLBR010000004">
    <property type="protein sequence ID" value="MEN7538043.1"/>
    <property type="molecule type" value="Genomic_DNA"/>
</dbReference>
<dbReference type="InterPro" id="IPR034122">
    <property type="entry name" value="Retropepsin-like_bacterial"/>
</dbReference>
<name>A0ABV0CYW6_9SPHN</name>
<feature type="signal peptide" evidence="2">
    <location>
        <begin position="1"/>
        <end position="20"/>
    </location>
</feature>
<sequence>MANALAPLSILLSFVMGMVALDDAPMELFAPTENGDALLHASDLRLAVEPVTIASKPPGARFFVLEAEVNGVPTHFLVDTAATTTVLRRSDADAAAVAPLGTTRLQTANGKIPVERASIETLTISGIPLWNVEAVVADDSLPHSLIGLDALQQMGSIIIDGSSMTVVVNDIGSSD</sequence>
<protein>
    <submittedName>
        <fullName evidence="4">Retropepsin-like aspartic protease</fullName>
    </submittedName>
</protein>
<dbReference type="PROSITE" id="PS50175">
    <property type="entry name" value="ASP_PROT_RETROV"/>
    <property type="match status" value="1"/>
</dbReference>
<evidence type="ECO:0000313" key="5">
    <source>
        <dbReference type="Proteomes" id="UP001484535"/>
    </source>
</evidence>